<sequence>MMTLTVSHITPLSKPFYPTHFTHPSIFYIHFFHTGSPGSWFSSSLRARGRVHPGQVTGPSQGNIQNKQPCTHPYTPKGILERPINLTVMFLDCGRKPENTERTHTCTGRTCKLLQGSSANHCATVQPTNKTYCIFDGTTICPEYIN</sequence>
<keyword evidence="2" id="KW-1185">Reference proteome</keyword>
<gene>
    <name evidence="1" type="ORF">XENOCAPTIV_024623</name>
</gene>
<evidence type="ECO:0000313" key="2">
    <source>
        <dbReference type="Proteomes" id="UP001434883"/>
    </source>
</evidence>
<proteinExistence type="predicted"/>
<organism evidence="1 2">
    <name type="scientific">Xenoophorus captivus</name>
    <dbReference type="NCBI Taxonomy" id="1517983"/>
    <lineage>
        <taxon>Eukaryota</taxon>
        <taxon>Metazoa</taxon>
        <taxon>Chordata</taxon>
        <taxon>Craniata</taxon>
        <taxon>Vertebrata</taxon>
        <taxon>Euteleostomi</taxon>
        <taxon>Actinopterygii</taxon>
        <taxon>Neopterygii</taxon>
        <taxon>Teleostei</taxon>
        <taxon>Neoteleostei</taxon>
        <taxon>Acanthomorphata</taxon>
        <taxon>Ovalentaria</taxon>
        <taxon>Atherinomorphae</taxon>
        <taxon>Cyprinodontiformes</taxon>
        <taxon>Goodeidae</taxon>
        <taxon>Xenoophorus</taxon>
    </lineage>
</organism>
<reference evidence="1 2" key="1">
    <citation type="submission" date="2021-06" db="EMBL/GenBank/DDBJ databases">
        <authorList>
            <person name="Palmer J.M."/>
        </authorList>
    </citation>
    <scope>NUCLEOTIDE SEQUENCE [LARGE SCALE GENOMIC DNA]</scope>
    <source>
        <strain evidence="1 2">XC_2019</strain>
        <tissue evidence="1">Muscle</tissue>
    </source>
</reference>
<evidence type="ECO:0000313" key="1">
    <source>
        <dbReference type="EMBL" id="MEQ2197168.1"/>
    </source>
</evidence>
<accession>A0ABV0QNP9</accession>
<protein>
    <submittedName>
        <fullName evidence="1">Uncharacterized protein</fullName>
    </submittedName>
</protein>
<comment type="caution">
    <text evidence="1">The sequence shown here is derived from an EMBL/GenBank/DDBJ whole genome shotgun (WGS) entry which is preliminary data.</text>
</comment>
<dbReference type="Proteomes" id="UP001434883">
    <property type="component" value="Unassembled WGS sequence"/>
</dbReference>
<name>A0ABV0QNP9_9TELE</name>
<dbReference type="EMBL" id="JAHRIN010017383">
    <property type="protein sequence ID" value="MEQ2197168.1"/>
    <property type="molecule type" value="Genomic_DNA"/>
</dbReference>